<comment type="similarity">
    <text evidence="1">Belongs to the ABC transporter superfamily.</text>
</comment>
<dbReference type="CDD" id="cd03255">
    <property type="entry name" value="ABC_MJ0796_LolCDE_FtsE"/>
    <property type="match status" value="1"/>
</dbReference>
<keyword evidence="4 6" id="KW-0067">ATP-binding</keyword>
<dbReference type="GO" id="GO:0022857">
    <property type="term" value="F:transmembrane transporter activity"/>
    <property type="evidence" value="ECO:0007669"/>
    <property type="project" value="UniProtKB-ARBA"/>
</dbReference>
<gene>
    <name evidence="6" type="primary">macB_1</name>
    <name evidence="6" type="ORF">CTLFYP3_00209</name>
</gene>
<keyword evidence="6" id="KW-0378">Hydrolase</keyword>
<dbReference type="SMART" id="SM00382">
    <property type="entry name" value="AAA"/>
    <property type="match status" value="1"/>
</dbReference>
<organism evidence="6">
    <name type="scientific">Clostridium tertium</name>
    <dbReference type="NCBI Taxonomy" id="1559"/>
    <lineage>
        <taxon>Bacteria</taxon>
        <taxon>Bacillati</taxon>
        <taxon>Bacillota</taxon>
        <taxon>Clostridia</taxon>
        <taxon>Eubacteriales</taxon>
        <taxon>Clostridiaceae</taxon>
        <taxon>Clostridium</taxon>
    </lineage>
</organism>
<dbReference type="EMBL" id="CACRTO010000050">
    <property type="protein sequence ID" value="VYU69708.1"/>
    <property type="molecule type" value="Genomic_DNA"/>
</dbReference>
<evidence type="ECO:0000256" key="4">
    <source>
        <dbReference type="ARBA" id="ARBA00022840"/>
    </source>
</evidence>
<dbReference type="PROSITE" id="PS50893">
    <property type="entry name" value="ABC_TRANSPORTER_2"/>
    <property type="match status" value="1"/>
</dbReference>
<evidence type="ECO:0000256" key="2">
    <source>
        <dbReference type="ARBA" id="ARBA00022448"/>
    </source>
</evidence>
<evidence type="ECO:0000313" key="6">
    <source>
        <dbReference type="EMBL" id="VYU69708.1"/>
    </source>
</evidence>
<dbReference type="EC" id="3.6.3.-" evidence="6"/>
<reference evidence="6" key="1">
    <citation type="submission" date="2019-11" db="EMBL/GenBank/DDBJ databases">
        <authorList>
            <person name="Feng L."/>
        </authorList>
    </citation>
    <scope>NUCLEOTIDE SEQUENCE</scope>
    <source>
        <strain evidence="6">CTertiumLFYP3</strain>
    </source>
</reference>
<dbReference type="GO" id="GO:0098796">
    <property type="term" value="C:membrane protein complex"/>
    <property type="evidence" value="ECO:0007669"/>
    <property type="project" value="UniProtKB-ARBA"/>
</dbReference>
<dbReference type="AlphaFoldDB" id="A0A6N3GZ06"/>
<feature type="domain" description="ABC transporter" evidence="5">
    <location>
        <begin position="5"/>
        <end position="224"/>
    </location>
</feature>
<dbReference type="GO" id="GO:0016887">
    <property type="term" value="F:ATP hydrolysis activity"/>
    <property type="evidence" value="ECO:0007669"/>
    <property type="project" value="InterPro"/>
</dbReference>
<proteinExistence type="inferred from homology"/>
<dbReference type="Gene3D" id="3.40.50.300">
    <property type="entry name" value="P-loop containing nucleotide triphosphate hydrolases"/>
    <property type="match status" value="1"/>
</dbReference>
<dbReference type="InterPro" id="IPR003593">
    <property type="entry name" value="AAA+_ATPase"/>
</dbReference>
<evidence type="ECO:0000259" key="5">
    <source>
        <dbReference type="PROSITE" id="PS50893"/>
    </source>
</evidence>
<keyword evidence="2" id="KW-0813">Transport</keyword>
<keyword evidence="3" id="KW-0547">Nucleotide-binding</keyword>
<dbReference type="FunFam" id="3.40.50.300:FF:000032">
    <property type="entry name" value="Export ABC transporter ATP-binding protein"/>
    <property type="match status" value="1"/>
</dbReference>
<dbReference type="InterPro" id="IPR003439">
    <property type="entry name" value="ABC_transporter-like_ATP-bd"/>
</dbReference>
<dbReference type="SUPFAM" id="SSF52540">
    <property type="entry name" value="P-loop containing nucleoside triphosphate hydrolases"/>
    <property type="match status" value="1"/>
</dbReference>
<dbReference type="GO" id="GO:0005524">
    <property type="term" value="F:ATP binding"/>
    <property type="evidence" value="ECO:0007669"/>
    <property type="project" value="UniProtKB-KW"/>
</dbReference>
<dbReference type="PROSITE" id="PS00211">
    <property type="entry name" value="ABC_TRANSPORTER_1"/>
    <property type="match status" value="1"/>
</dbReference>
<dbReference type="PANTHER" id="PTHR42798:SF6">
    <property type="entry name" value="CELL DIVISION ATP-BINDING PROTEIN FTSE"/>
    <property type="match status" value="1"/>
</dbReference>
<evidence type="ECO:0000256" key="3">
    <source>
        <dbReference type="ARBA" id="ARBA00022741"/>
    </source>
</evidence>
<dbReference type="InterPro" id="IPR017871">
    <property type="entry name" value="ABC_transporter-like_CS"/>
</dbReference>
<dbReference type="Pfam" id="PF00005">
    <property type="entry name" value="ABC_tran"/>
    <property type="match status" value="1"/>
</dbReference>
<dbReference type="PANTHER" id="PTHR42798">
    <property type="entry name" value="LIPOPROTEIN-RELEASING SYSTEM ATP-BINDING PROTEIN LOLD"/>
    <property type="match status" value="1"/>
</dbReference>
<sequence>MDKLISLKGISKEYIVGDNKIEAVKNINLDIKKGSSISIMGPSGCGKSTLLNIIGQITKPTNGNIIIQGKETSSYLKGDVAKLRNEFFGYIAQNYLLVDRYTVYENIEIPLVYSKDKIKSKERILKVENILKRLGLEEKINEDVNNLSGGQKQRVAIARALVNNPSLILADEPTGALDTDTGNEIINLLLEFVKEGKTLIMVTHNEEISKRCDLELKMKDGVIL</sequence>
<name>A0A6N3GZ06_9CLOT</name>
<evidence type="ECO:0000256" key="1">
    <source>
        <dbReference type="ARBA" id="ARBA00005417"/>
    </source>
</evidence>
<protein>
    <submittedName>
        <fullName evidence="6">Macrolide export ATP-binding/permease protein MacB</fullName>
        <ecNumber evidence="6">3.6.3.-</ecNumber>
    </submittedName>
</protein>
<dbReference type="InterPro" id="IPR017911">
    <property type="entry name" value="MacB-like_ATP-bd"/>
</dbReference>
<dbReference type="InterPro" id="IPR027417">
    <property type="entry name" value="P-loop_NTPase"/>
</dbReference>
<dbReference type="RefSeq" id="WP_156627995.1">
    <property type="nucleotide sequence ID" value="NZ_CACRTO010000050.1"/>
</dbReference>
<accession>A0A6N3GZ06</accession>